<dbReference type="EMBL" id="CAJNIZ010014989">
    <property type="protein sequence ID" value="CAE7368379.1"/>
    <property type="molecule type" value="Genomic_DNA"/>
</dbReference>
<sequence length="474" mass="54363">MATALWEAGEDIFRHFFFNGVNARKFWRHHSNHCEWFKQHVDYTCEKKSHMIPLSLYGDEVQTYKNTECGVVDILGFTSDFAAGHGPMSRYLPIVAISEHLVCEFTWNDIWQVLVPRLQKMVTDRSWPWSVCGYKFMISSVQGDMKFLNDKFSVHNFRRNQFCSWCMCCKSHNNLSMTLGDFGEHSAHRATVMTHEQFMQSGAEGSRHIIFNLPGLSVHRFLHDVCHSQLLGTGKTLNGSGLIYLAEAGHFGLWSPAGKYHEVLEPLLRKAFKSFCDFKKAHKLTASQPRFTPARCNRTLRASWACLSSKAIASKVITFWLTAELDAFAGRADANELDKQVALCFWTYAQLLQIMDKNPLILDDAVAEDFFQTGMHHLCLYGALRRRSAQTFGPTALLRHMFLLLPKHHHLEHLLFDVRATKVNPRFFTLLCAESWIGLVGRCAKACHRASLSDRVLQRYLVKLGLHLQKLPRH</sequence>
<organism evidence="1 2">
    <name type="scientific">Symbiodinium pilosum</name>
    <name type="common">Dinoflagellate</name>
    <dbReference type="NCBI Taxonomy" id="2952"/>
    <lineage>
        <taxon>Eukaryota</taxon>
        <taxon>Sar</taxon>
        <taxon>Alveolata</taxon>
        <taxon>Dinophyceae</taxon>
        <taxon>Suessiales</taxon>
        <taxon>Symbiodiniaceae</taxon>
        <taxon>Symbiodinium</taxon>
    </lineage>
</organism>
<keyword evidence="2" id="KW-1185">Reference proteome</keyword>
<name>A0A812PN04_SYMPI</name>
<evidence type="ECO:0000313" key="1">
    <source>
        <dbReference type="EMBL" id="CAE7368379.1"/>
    </source>
</evidence>
<accession>A0A812PN04</accession>
<comment type="caution">
    <text evidence="1">The sequence shown here is derived from an EMBL/GenBank/DDBJ whole genome shotgun (WGS) entry which is preliminary data.</text>
</comment>
<dbReference type="OrthoDB" id="406470at2759"/>
<proteinExistence type="predicted"/>
<gene>
    <name evidence="1" type="ORF">SPIL2461_LOCUS8925</name>
</gene>
<evidence type="ECO:0000313" key="2">
    <source>
        <dbReference type="Proteomes" id="UP000649617"/>
    </source>
</evidence>
<dbReference type="AlphaFoldDB" id="A0A812PN04"/>
<dbReference type="Proteomes" id="UP000649617">
    <property type="component" value="Unassembled WGS sequence"/>
</dbReference>
<protein>
    <submittedName>
        <fullName evidence="1">Uncharacterized protein</fullName>
    </submittedName>
</protein>
<reference evidence="1" key="1">
    <citation type="submission" date="2021-02" db="EMBL/GenBank/DDBJ databases">
        <authorList>
            <person name="Dougan E. K."/>
            <person name="Rhodes N."/>
            <person name="Thang M."/>
            <person name="Chan C."/>
        </authorList>
    </citation>
    <scope>NUCLEOTIDE SEQUENCE</scope>
</reference>